<dbReference type="OrthoDB" id="9814800at2"/>
<dbReference type="STRING" id="364197.SAMN05216296_2692"/>
<keyword evidence="4" id="KW-1133">Transmembrane helix</keyword>
<name>A0A1H2H1N6_9PSED</name>
<gene>
    <name evidence="7" type="ORF">SAMN05216296_2692</name>
</gene>
<protein>
    <submittedName>
        <fullName evidence="7">Doubled CXXCH domain-containing protein</fullName>
    </submittedName>
</protein>
<keyword evidence="1" id="KW-0732">Signal</keyword>
<evidence type="ECO:0000256" key="1">
    <source>
        <dbReference type="ARBA" id="ARBA00022729"/>
    </source>
</evidence>
<dbReference type="PANTHER" id="PTHR35038:SF8">
    <property type="entry name" value="C-TYPE POLYHEME CYTOCHROME OMCC"/>
    <property type="match status" value="1"/>
</dbReference>
<evidence type="ECO:0000259" key="6">
    <source>
        <dbReference type="Pfam" id="PF13435"/>
    </source>
</evidence>
<sequence>MSKNKRKNPQSTVSPSVSSGTPVKPAWRGWLLPTGLLLLLLVSLAWWAQPGWFMPVSSPQTPVHVAPASPQPLEMVDEQACQGCHAEPVKQWQGSHHHLAMQEPNAQTVLGDFNDVTFSSDKETTRFFRKDDAFWVNTPGPDGQPADFKVAYTFGLEPLQQYLLELPGGHLQPLGVAWDTQKQAWFHLYPGQGIDASDPLHWTKTAQNANYMCIECHTTGFKRNFDAKNNSFASHWQALGVGCQSCHGPASGHLAWAEKGEQNASAKGFEQPLLSKTDNRGQVQVCARCHALRSPLGDGYQHSAALLDDYLPSDLTSTQYEVDGRIKGEVFEYGSFTQSKMFAKGVACTNCHNPHSTKLKLEGNAVCTQCHNPAGKTAVPGVDGAGLQARDYDSPAHTHHPAGSAAAQCTACHMPGKFYMGNDFRHDHSFSVPNPAQSAALGTPDACQGCHRETKSARLIEQFNAWYPAAKPHDGGYAVALDAARRGSSGAARGLLTQLQRTDLPALRRAALLTELASYPSAPALKQISSALKDPDPQVREAAVRALPGMAAPQQIGQLLPALLRDPVLAVRLAATWELAQQPPEARQNLTPAFWQQVLDEYEQVQLQLLERGEANMNLASLYQISGRNAQIEASLRAALQRDPDFLPALVSLSQLLEQNNPQEARQLLADALQRNPDEALLYHAEGLALVRSGDYPAAIKAFAKAAELAPENPQYGYVLAIALHDSGQREAAIAQLQAMLKRQPQNRNASMALLNYAQETRDAALIQQVVGDIWEINPDDPMLQSRLPKR</sequence>
<dbReference type="Gene3D" id="1.25.40.10">
    <property type="entry name" value="Tetratricopeptide repeat domain"/>
    <property type="match status" value="1"/>
</dbReference>
<dbReference type="PROSITE" id="PS50005">
    <property type="entry name" value="TPR"/>
    <property type="match status" value="1"/>
</dbReference>
<keyword evidence="4" id="KW-0812">Transmembrane</keyword>
<feature type="region of interest" description="Disordered" evidence="3">
    <location>
        <begin position="1"/>
        <end position="22"/>
    </location>
</feature>
<evidence type="ECO:0000256" key="3">
    <source>
        <dbReference type="SAM" id="MobiDB-lite"/>
    </source>
</evidence>
<evidence type="ECO:0000313" key="7">
    <source>
        <dbReference type="EMBL" id="SDU25713.1"/>
    </source>
</evidence>
<feature type="compositionally biased region" description="Low complexity" evidence="3">
    <location>
        <begin position="11"/>
        <end position="22"/>
    </location>
</feature>
<feature type="domain" description="Doubled CXXCH motif" evidence="5">
    <location>
        <begin position="342"/>
        <end position="374"/>
    </location>
</feature>
<accession>A0A1H2H1N6</accession>
<dbReference type="InterPro" id="IPR023155">
    <property type="entry name" value="Cyt_c-552/4"/>
</dbReference>
<dbReference type="Pfam" id="PF13646">
    <property type="entry name" value="HEAT_2"/>
    <property type="match status" value="1"/>
</dbReference>
<evidence type="ECO:0000256" key="4">
    <source>
        <dbReference type="SAM" id="Phobius"/>
    </source>
</evidence>
<dbReference type="InterPro" id="IPR036280">
    <property type="entry name" value="Multihaem_cyt_sf"/>
</dbReference>
<dbReference type="SUPFAM" id="SSF48695">
    <property type="entry name" value="Multiheme cytochromes"/>
    <property type="match status" value="1"/>
</dbReference>
<dbReference type="Pfam" id="PF13435">
    <property type="entry name" value="Cytochrome_C554"/>
    <property type="match status" value="2"/>
</dbReference>
<dbReference type="InterPro" id="IPR051829">
    <property type="entry name" value="Multiheme_Cytochr_ET"/>
</dbReference>
<evidence type="ECO:0000313" key="8">
    <source>
        <dbReference type="Proteomes" id="UP000243232"/>
    </source>
</evidence>
<organism evidence="7 8">
    <name type="scientific">Pseudomonas pohangensis</name>
    <dbReference type="NCBI Taxonomy" id="364197"/>
    <lineage>
        <taxon>Bacteria</taxon>
        <taxon>Pseudomonadati</taxon>
        <taxon>Pseudomonadota</taxon>
        <taxon>Gammaproteobacteria</taxon>
        <taxon>Pseudomonadales</taxon>
        <taxon>Pseudomonadaceae</taxon>
        <taxon>Pseudomonas</taxon>
    </lineage>
</organism>
<dbReference type="SMART" id="SM00028">
    <property type="entry name" value="TPR"/>
    <property type="match status" value="3"/>
</dbReference>
<dbReference type="RefSeq" id="WP_090196282.1">
    <property type="nucleotide sequence ID" value="NZ_LT629785.1"/>
</dbReference>
<proteinExistence type="predicted"/>
<keyword evidence="2" id="KW-0802">TPR repeat</keyword>
<keyword evidence="4" id="KW-0472">Membrane</keyword>
<dbReference type="InterPro" id="IPR010177">
    <property type="entry name" value="Paired_CXXCH_1"/>
</dbReference>
<dbReference type="InterPro" id="IPR011989">
    <property type="entry name" value="ARM-like"/>
</dbReference>
<dbReference type="Proteomes" id="UP000243232">
    <property type="component" value="Chromosome I"/>
</dbReference>
<dbReference type="InterPro" id="IPR011990">
    <property type="entry name" value="TPR-like_helical_dom_sf"/>
</dbReference>
<dbReference type="PANTHER" id="PTHR35038">
    <property type="entry name" value="DISSIMILATORY SULFITE REDUCTASE SIRA"/>
    <property type="match status" value="1"/>
</dbReference>
<keyword evidence="8" id="KW-1185">Reference proteome</keyword>
<dbReference type="SUPFAM" id="SSF48452">
    <property type="entry name" value="TPR-like"/>
    <property type="match status" value="1"/>
</dbReference>
<feature type="domain" description="Cytochrome c-552/4" evidence="6">
    <location>
        <begin position="80"/>
        <end position="106"/>
    </location>
</feature>
<dbReference type="Pfam" id="PF09699">
    <property type="entry name" value="Paired_CXXCH_1"/>
    <property type="match status" value="1"/>
</dbReference>
<evidence type="ECO:0000256" key="2">
    <source>
        <dbReference type="PROSITE-ProRule" id="PRU00339"/>
    </source>
</evidence>
<dbReference type="AlphaFoldDB" id="A0A1H2H1N6"/>
<feature type="transmembrane region" description="Helical" evidence="4">
    <location>
        <begin position="30"/>
        <end position="48"/>
    </location>
</feature>
<dbReference type="Gene3D" id="1.25.10.10">
    <property type="entry name" value="Leucine-rich Repeat Variant"/>
    <property type="match status" value="1"/>
</dbReference>
<reference evidence="8" key="1">
    <citation type="submission" date="2016-10" db="EMBL/GenBank/DDBJ databases">
        <authorList>
            <person name="Varghese N."/>
            <person name="Submissions S."/>
        </authorList>
    </citation>
    <scope>NUCLEOTIDE SEQUENCE [LARGE SCALE GENOMIC DNA]</scope>
    <source>
        <strain evidence="8">DSM 17875</strain>
    </source>
</reference>
<dbReference type="InterPro" id="IPR019734">
    <property type="entry name" value="TPR_rpt"/>
</dbReference>
<dbReference type="Pfam" id="PF13181">
    <property type="entry name" value="TPR_8"/>
    <property type="match status" value="1"/>
</dbReference>
<dbReference type="EMBL" id="LT629785">
    <property type="protein sequence ID" value="SDU25713.1"/>
    <property type="molecule type" value="Genomic_DNA"/>
</dbReference>
<feature type="repeat" description="TPR" evidence="2">
    <location>
        <begin position="680"/>
        <end position="713"/>
    </location>
</feature>
<evidence type="ECO:0000259" key="5">
    <source>
        <dbReference type="Pfam" id="PF09699"/>
    </source>
</evidence>
<dbReference type="GO" id="GO:0016491">
    <property type="term" value="F:oxidoreductase activity"/>
    <property type="evidence" value="ECO:0007669"/>
    <property type="project" value="TreeGrafter"/>
</dbReference>
<dbReference type="Pfam" id="PF14559">
    <property type="entry name" value="TPR_19"/>
    <property type="match status" value="1"/>
</dbReference>
<feature type="domain" description="Cytochrome c-552/4" evidence="6">
    <location>
        <begin position="206"/>
        <end position="248"/>
    </location>
</feature>
<dbReference type="Gene3D" id="1.10.1130.10">
    <property type="entry name" value="Flavocytochrome C3, Chain A"/>
    <property type="match status" value="2"/>
</dbReference>